<reference evidence="2 3" key="1">
    <citation type="submission" date="2023-01" db="EMBL/GenBank/DDBJ databases">
        <authorList>
            <person name="Whitehead M."/>
        </authorList>
    </citation>
    <scope>NUCLEOTIDE SEQUENCE [LARGE SCALE GENOMIC DNA]</scope>
</reference>
<gene>
    <name evidence="2" type="ORF">MEUPH1_LOCUS18452</name>
</gene>
<protein>
    <submittedName>
        <fullName evidence="2">Uncharacterized protein</fullName>
    </submittedName>
</protein>
<name>A0AAV0X655_9HEMI</name>
<dbReference type="EMBL" id="CARXXK010000003">
    <property type="protein sequence ID" value="CAI6363513.1"/>
    <property type="molecule type" value="Genomic_DNA"/>
</dbReference>
<keyword evidence="1" id="KW-0472">Membrane</keyword>
<organism evidence="2 3">
    <name type="scientific">Macrosiphum euphorbiae</name>
    <name type="common">potato aphid</name>
    <dbReference type="NCBI Taxonomy" id="13131"/>
    <lineage>
        <taxon>Eukaryota</taxon>
        <taxon>Metazoa</taxon>
        <taxon>Ecdysozoa</taxon>
        <taxon>Arthropoda</taxon>
        <taxon>Hexapoda</taxon>
        <taxon>Insecta</taxon>
        <taxon>Pterygota</taxon>
        <taxon>Neoptera</taxon>
        <taxon>Paraneoptera</taxon>
        <taxon>Hemiptera</taxon>
        <taxon>Sternorrhyncha</taxon>
        <taxon>Aphidomorpha</taxon>
        <taxon>Aphidoidea</taxon>
        <taxon>Aphididae</taxon>
        <taxon>Macrosiphini</taxon>
        <taxon>Macrosiphum</taxon>
    </lineage>
</organism>
<dbReference type="Proteomes" id="UP001160148">
    <property type="component" value="Unassembled WGS sequence"/>
</dbReference>
<keyword evidence="1" id="KW-0812">Transmembrane</keyword>
<keyword evidence="1" id="KW-1133">Transmembrane helix</keyword>
<evidence type="ECO:0000313" key="2">
    <source>
        <dbReference type="EMBL" id="CAI6363513.1"/>
    </source>
</evidence>
<sequence>MCWLRGWVEPEKINPEFLELVHCNQVSGTQGGKIETDDNNKRFLSNLAQFKNPAVYRPLRLMLIIFFVSFVVSLFPTIPFITKIMKEVGLFDNQNESLV</sequence>
<evidence type="ECO:0000313" key="3">
    <source>
        <dbReference type="Proteomes" id="UP001160148"/>
    </source>
</evidence>
<keyword evidence="3" id="KW-1185">Reference proteome</keyword>
<comment type="caution">
    <text evidence="2">The sequence shown here is derived from an EMBL/GenBank/DDBJ whole genome shotgun (WGS) entry which is preliminary data.</text>
</comment>
<feature type="transmembrane region" description="Helical" evidence="1">
    <location>
        <begin position="61"/>
        <end position="81"/>
    </location>
</feature>
<proteinExistence type="predicted"/>
<accession>A0AAV0X655</accession>
<dbReference type="AlphaFoldDB" id="A0AAV0X655"/>
<evidence type="ECO:0000256" key="1">
    <source>
        <dbReference type="SAM" id="Phobius"/>
    </source>
</evidence>